<reference evidence="1 2" key="1">
    <citation type="submission" date="2019-10" db="EMBL/GenBank/DDBJ databases">
        <title>Nocardioides novel species isolated from the excrement of Marmot.</title>
        <authorList>
            <person name="Zhang G."/>
        </authorList>
    </citation>
    <scope>NUCLEOTIDE SEQUENCE [LARGE SCALE GENOMIC DNA]</scope>
    <source>
        <strain evidence="2">zg-579</strain>
    </source>
</reference>
<keyword evidence="2" id="KW-1185">Reference proteome</keyword>
<proteinExistence type="predicted"/>
<dbReference type="RefSeq" id="WP_154616638.1">
    <property type="nucleotide sequence ID" value="NZ_CP053660.1"/>
</dbReference>
<comment type="caution">
    <text evidence="1">The sequence shown here is derived from an EMBL/GenBank/DDBJ whole genome shotgun (WGS) entry which is preliminary data.</text>
</comment>
<evidence type="ECO:0000313" key="1">
    <source>
        <dbReference type="EMBL" id="MTB96880.1"/>
    </source>
</evidence>
<organism evidence="1 2">
    <name type="scientific">Nocardioides marmotae</name>
    <dbReference type="NCBI Taxonomy" id="2663857"/>
    <lineage>
        <taxon>Bacteria</taxon>
        <taxon>Bacillati</taxon>
        <taxon>Actinomycetota</taxon>
        <taxon>Actinomycetes</taxon>
        <taxon>Propionibacteriales</taxon>
        <taxon>Nocardioidaceae</taxon>
        <taxon>Nocardioides</taxon>
    </lineage>
</organism>
<evidence type="ECO:0000313" key="2">
    <source>
        <dbReference type="Proteomes" id="UP000433406"/>
    </source>
</evidence>
<protein>
    <submittedName>
        <fullName evidence="1">Uncharacterized protein</fullName>
    </submittedName>
</protein>
<accession>A0A6I3JFG5</accession>
<sequence length="351" mass="37586">MDPKISDDAVGRLPITSGRAELLEEIMSTPVTDRTPDPMTDTGAAPPRRTAWLVPLAAAAAVAVVATGPLWWPSGGEPAAAPGAPAARSGAEAPADAPAYRAVLDVPGWSVTHVYEEADGNGGEVSYERGQASLEVSWRPGALYEDYVEDRRHIVDPPADGDPVELLGRTAQLWPYSADDHTVIRPVEDGFTLEVRGSGMPRSAFEDLLGDLRFVDEAGFEQALPDEFVTASERDAVVEEMLDGIAAASGQERTPGEEQPPITSDQADRYHLGADVAGKVACAWLQELRDARRAGDQGRVEEAAAVLVSSRQWPVLLEMEREGDYAEVIWDYADQVAAGRVPEGFKEGLGC</sequence>
<dbReference type="Proteomes" id="UP000433406">
    <property type="component" value="Unassembled WGS sequence"/>
</dbReference>
<gene>
    <name evidence="1" type="ORF">GGQ22_17525</name>
</gene>
<name>A0A6I3JFG5_9ACTN</name>
<dbReference type="EMBL" id="WLCI01000018">
    <property type="protein sequence ID" value="MTB96880.1"/>
    <property type="molecule type" value="Genomic_DNA"/>
</dbReference>
<dbReference type="AlphaFoldDB" id="A0A6I3JFG5"/>